<feature type="region of interest" description="Alpha C-terminal domain (alpha-CTD)" evidence="11">
    <location>
        <begin position="254"/>
        <end position="334"/>
    </location>
</feature>
<evidence type="ECO:0000256" key="1">
    <source>
        <dbReference type="ARBA" id="ARBA00007123"/>
    </source>
</evidence>
<evidence type="ECO:0000256" key="8">
    <source>
        <dbReference type="ARBA" id="ARBA00032524"/>
    </source>
</evidence>
<accession>A0A2M7JF38</accession>
<evidence type="ECO:0000256" key="9">
    <source>
        <dbReference type="ARBA" id="ARBA00033070"/>
    </source>
</evidence>
<dbReference type="InterPro" id="IPR011262">
    <property type="entry name" value="DNA-dir_RNA_pol_insert"/>
</dbReference>
<dbReference type="Pfam" id="PF01000">
    <property type="entry name" value="RNA_pol_A_bac"/>
    <property type="match status" value="1"/>
</dbReference>
<dbReference type="InterPro" id="IPR036643">
    <property type="entry name" value="RNApol_insert_sf"/>
</dbReference>
<comment type="function">
    <text evidence="11">DNA-dependent RNA polymerase catalyzes the transcription of DNA into RNA using the four ribonucleoside triphosphates as substrates.</text>
</comment>
<dbReference type="GO" id="GO:0003677">
    <property type="term" value="F:DNA binding"/>
    <property type="evidence" value="ECO:0007669"/>
    <property type="project" value="UniProtKB-UniRule"/>
</dbReference>
<dbReference type="InterPro" id="IPR011263">
    <property type="entry name" value="DNA-dir_RNA_pol_RpoA/D/Rpb3"/>
</dbReference>
<dbReference type="HAMAP" id="MF_00059">
    <property type="entry name" value="RNApol_bact_RpoA"/>
    <property type="match status" value="1"/>
</dbReference>
<comment type="catalytic activity">
    <reaction evidence="10 11">
        <text>RNA(n) + a ribonucleoside 5'-triphosphate = RNA(n+1) + diphosphate</text>
        <dbReference type="Rhea" id="RHEA:21248"/>
        <dbReference type="Rhea" id="RHEA-COMP:14527"/>
        <dbReference type="Rhea" id="RHEA-COMP:17342"/>
        <dbReference type="ChEBI" id="CHEBI:33019"/>
        <dbReference type="ChEBI" id="CHEBI:61557"/>
        <dbReference type="ChEBI" id="CHEBI:140395"/>
        <dbReference type="EC" id="2.7.7.6"/>
    </reaction>
</comment>
<dbReference type="EMBL" id="PFIC01000010">
    <property type="protein sequence ID" value="PIX18011.1"/>
    <property type="molecule type" value="Genomic_DNA"/>
</dbReference>
<organism evidence="13 14">
    <name type="scientific">Candidatus Desantisbacteria bacterium CG_4_8_14_3_um_filter_40_12</name>
    <dbReference type="NCBI Taxonomy" id="1974545"/>
    <lineage>
        <taxon>Bacteria</taxon>
        <taxon>Candidatus Desantisiibacteriota</taxon>
    </lineage>
</organism>
<dbReference type="SUPFAM" id="SSF55257">
    <property type="entry name" value="RBP11-like subunits of RNA polymerase"/>
    <property type="match status" value="1"/>
</dbReference>
<dbReference type="FunFam" id="2.170.120.12:FF:000001">
    <property type="entry name" value="DNA-directed RNA polymerase subunit alpha"/>
    <property type="match status" value="1"/>
</dbReference>
<comment type="caution">
    <text evidence="13">The sequence shown here is derived from an EMBL/GenBank/DDBJ whole genome shotgun (WGS) entry which is preliminary data.</text>
</comment>
<dbReference type="GO" id="GO:0005737">
    <property type="term" value="C:cytoplasm"/>
    <property type="evidence" value="ECO:0007669"/>
    <property type="project" value="UniProtKB-ARBA"/>
</dbReference>
<dbReference type="GO" id="GO:0003899">
    <property type="term" value="F:DNA-directed RNA polymerase activity"/>
    <property type="evidence" value="ECO:0007669"/>
    <property type="project" value="UniProtKB-UniRule"/>
</dbReference>
<evidence type="ECO:0000313" key="13">
    <source>
        <dbReference type="EMBL" id="PIX18011.1"/>
    </source>
</evidence>
<proteinExistence type="inferred from homology"/>
<dbReference type="NCBIfam" id="NF003513">
    <property type="entry name" value="PRK05182.1-2"/>
    <property type="match status" value="1"/>
</dbReference>
<dbReference type="SMART" id="SM00662">
    <property type="entry name" value="RPOLD"/>
    <property type="match status" value="1"/>
</dbReference>
<dbReference type="GO" id="GO:0000428">
    <property type="term" value="C:DNA-directed RNA polymerase complex"/>
    <property type="evidence" value="ECO:0007669"/>
    <property type="project" value="UniProtKB-KW"/>
</dbReference>
<name>A0A2M7JF38_9BACT</name>
<dbReference type="Gene3D" id="3.30.1360.10">
    <property type="entry name" value="RNA polymerase, RBP11-like subunit"/>
    <property type="match status" value="1"/>
</dbReference>
<evidence type="ECO:0000256" key="2">
    <source>
        <dbReference type="ARBA" id="ARBA00012418"/>
    </source>
</evidence>
<feature type="region of interest" description="Alpha N-terminal domain (alpha-NTD)" evidence="11">
    <location>
        <begin position="1"/>
        <end position="236"/>
    </location>
</feature>
<sequence>MGARCGIRDLQRPKNVRWEEETLTNTYGKCIAEPFEPGIATTVGNTLRRMLLSYIEGAAVTSVKIEGALHEFSTVIGMKEDVMDLLMNIKQLCLRIQKDASSKHIFLNVEGERDVTAADIECPSGIEVINKDLYLATLDTDGKLQIDMEVDNGYGYVLAQDNKRDGLPVGTIILDSFFSPVIKVAYKVEGVRVGQVTNYEKLILDVWTNGTIIPQDAIAYAAKILKDHLAIFINFSEVEEKEIEDDVDREEERVKTLLCMTVEELELSVRSANCLKSSELNTIGELITKTEQEMLKTRNFGKKSLTEIKEKLRMYNLTLGMKEYLPLMEKLNEE</sequence>
<feature type="domain" description="DNA-directed RNA polymerase RpoA/D/Rpb3-type" evidence="12">
    <location>
        <begin position="27"/>
        <end position="235"/>
    </location>
</feature>
<comment type="subunit">
    <text evidence="11">Homodimer. The RNAP catalytic core consists of 2 alpha, 1 beta, 1 beta' and 1 omega subunit. When a sigma factor is associated with the core the holoenzyme is formed, which can initiate transcription.</text>
</comment>
<dbReference type="GO" id="GO:0046983">
    <property type="term" value="F:protein dimerization activity"/>
    <property type="evidence" value="ECO:0007669"/>
    <property type="project" value="InterPro"/>
</dbReference>
<evidence type="ECO:0000256" key="6">
    <source>
        <dbReference type="ARBA" id="ARBA00022695"/>
    </source>
</evidence>
<evidence type="ECO:0000256" key="4">
    <source>
        <dbReference type="ARBA" id="ARBA00022478"/>
    </source>
</evidence>
<dbReference type="EC" id="2.7.7.6" evidence="2 11"/>
<dbReference type="Gene3D" id="2.170.120.12">
    <property type="entry name" value="DNA-directed RNA polymerase, insert domain"/>
    <property type="match status" value="1"/>
</dbReference>
<comment type="domain">
    <text evidence="11">The N-terminal domain is essential for RNAP assembly and basal transcription, whereas the C-terminal domain is involved in interaction with transcriptional regulators and with upstream promoter elements.</text>
</comment>
<comment type="similarity">
    <text evidence="1 11">Belongs to the RNA polymerase alpha chain family.</text>
</comment>
<evidence type="ECO:0000256" key="11">
    <source>
        <dbReference type="HAMAP-Rule" id="MF_00059"/>
    </source>
</evidence>
<evidence type="ECO:0000256" key="3">
    <source>
        <dbReference type="ARBA" id="ARBA00015972"/>
    </source>
</evidence>
<dbReference type="AlphaFoldDB" id="A0A2M7JF38"/>
<evidence type="ECO:0000313" key="14">
    <source>
        <dbReference type="Proteomes" id="UP000229297"/>
    </source>
</evidence>
<keyword evidence="7 11" id="KW-0804">Transcription</keyword>
<dbReference type="Proteomes" id="UP000229297">
    <property type="component" value="Unassembled WGS sequence"/>
</dbReference>
<dbReference type="InterPro" id="IPR011773">
    <property type="entry name" value="DNA-dir_RpoA"/>
</dbReference>
<protein>
    <recommendedName>
        <fullName evidence="3 11">DNA-directed RNA polymerase subunit alpha</fullName>
        <shortName evidence="11">RNAP subunit alpha</shortName>
        <ecNumber evidence="2 11">2.7.7.6</ecNumber>
    </recommendedName>
    <alternativeName>
        <fullName evidence="9 11">RNA polymerase subunit alpha</fullName>
    </alternativeName>
    <alternativeName>
        <fullName evidence="8 11">Transcriptase subunit alpha</fullName>
    </alternativeName>
</protein>
<dbReference type="SUPFAM" id="SSF56553">
    <property type="entry name" value="Insert subdomain of RNA polymerase alpha subunit"/>
    <property type="match status" value="1"/>
</dbReference>
<keyword evidence="4 11" id="KW-0240">DNA-directed RNA polymerase</keyword>
<dbReference type="InterPro" id="IPR036603">
    <property type="entry name" value="RBP11-like"/>
</dbReference>
<keyword evidence="5 11" id="KW-0808">Transferase</keyword>
<gene>
    <name evidence="11" type="primary">rpoA</name>
    <name evidence="13" type="ORF">COZ71_00395</name>
</gene>
<dbReference type="Pfam" id="PF03118">
    <property type="entry name" value="RNA_pol_A_CTD"/>
    <property type="match status" value="1"/>
</dbReference>
<evidence type="ECO:0000259" key="12">
    <source>
        <dbReference type="SMART" id="SM00662"/>
    </source>
</evidence>
<dbReference type="SUPFAM" id="SSF47789">
    <property type="entry name" value="C-terminal domain of RNA polymerase alpha subunit"/>
    <property type="match status" value="1"/>
</dbReference>
<evidence type="ECO:0000256" key="10">
    <source>
        <dbReference type="ARBA" id="ARBA00048552"/>
    </source>
</evidence>
<dbReference type="Pfam" id="PF01193">
    <property type="entry name" value="RNA_pol_L"/>
    <property type="match status" value="1"/>
</dbReference>
<dbReference type="NCBIfam" id="NF003519">
    <property type="entry name" value="PRK05182.2-5"/>
    <property type="match status" value="1"/>
</dbReference>
<dbReference type="NCBIfam" id="TIGR02027">
    <property type="entry name" value="rpoA"/>
    <property type="match status" value="1"/>
</dbReference>
<keyword evidence="6 11" id="KW-0548">Nucleotidyltransferase</keyword>
<evidence type="ECO:0000256" key="5">
    <source>
        <dbReference type="ARBA" id="ARBA00022679"/>
    </source>
</evidence>
<dbReference type="GO" id="GO:0006351">
    <property type="term" value="P:DNA-templated transcription"/>
    <property type="evidence" value="ECO:0007669"/>
    <property type="project" value="UniProtKB-UniRule"/>
</dbReference>
<reference evidence="14" key="1">
    <citation type="submission" date="2017-09" db="EMBL/GenBank/DDBJ databases">
        <title>Depth-based differentiation of microbial function through sediment-hosted aquifers and enrichment of novel symbionts in the deep terrestrial subsurface.</title>
        <authorList>
            <person name="Probst A.J."/>
            <person name="Ladd B."/>
            <person name="Jarett J.K."/>
            <person name="Geller-Mcgrath D.E."/>
            <person name="Sieber C.M.K."/>
            <person name="Emerson J.B."/>
            <person name="Anantharaman K."/>
            <person name="Thomas B.C."/>
            <person name="Malmstrom R."/>
            <person name="Stieglmeier M."/>
            <person name="Klingl A."/>
            <person name="Woyke T."/>
            <person name="Ryan C.M."/>
            <person name="Banfield J.F."/>
        </authorList>
    </citation>
    <scope>NUCLEOTIDE SEQUENCE [LARGE SCALE GENOMIC DNA]</scope>
</reference>
<dbReference type="InterPro" id="IPR011260">
    <property type="entry name" value="RNAP_asu_C"/>
</dbReference>
<dbReference type="Gene3D" id="1.10.150.20">
    <property type="entry name" value="5' to 3' exonuclease, C-terminal subdomain"/>
    <property type="match status" value="1"/>
</dbReference>
<dbReference type="CDD" id="cd06928">
    <property type="entry name" value="RNAP_alpha_NTD"/>
    <property type="match status" value="1"/>
</dbReference>
<evidence type="ECO:0000256" key="7">
    <source>
        <dbReference type="ARBA" id="ARBA00023163"/>
    </source>
</evidence>